<feature type="domain" description="NAD-dependent epimerase/dehydratase" evidence="3">
    <location>
        <begin position="4"/>
        <end position="261"/>
    </location>
</feature>
<comment type="caution">
    <text evidence="4">The sequence shown here is derived from an EMBL/GenBank/DDBJ whole genome shotgun (WGS) entry which is preliminary data.</text>
</comment>
<evidence type="ECO:0000256" key="2">
    <source>
        <dbReference type="ARBA" id="ARBA00023445"/>
    </source>
</evidence>
<gene>
    <name evidence="4" type="ORF">N8I77_006398</name>
</gene>
<dbReference type="InterPro" id="IPR036291">
    <property type="entry name" value="NAD(P)-bd_dom_sf"/>
</dbReference>
<dbReference type="SUPFAM" id="SSF51735">
    <property type="entry name" value="NAD(P)-binding Rossmann-fold domains"/>
    <property type="match status" value="1"/>
</dbReference>
<evidence type="ECO:0000259" key="3">
    <source>
        <dbReference type="Pfam" id="PF01370"/>
    </source>
</evidence>
<keyword evidence="1" id="KW-0560">Oxidoreductase</keyword>
<dbReference type="CDD" id="cd05227">
    <property type="entry name" value="AR_SDR_e"/>
    <property type="match status" value="1"/>
</dbReference>
<dbReference type="PANTHER" id="PTHR10366:SF564">
    <property type="entry name" value="STEROL-4-ALPHA-CARBOXYLATE 3-DEHYDROGENASE, DECARBOXYLATING"/>
    <property type="match status" value="1"/>
</dbReference>
<dbReference type="FunFam" id="3.40.50.720:FF:000191">
    <property type="entry name" value="Methylglyoxal reductase (NADPH-dependent)"/>
    <property type="match status" value="1"/>
</dbReference>
<dbReference type="EMBL" id="JAUJFL010000003">
    <property type="protein sequence ID" value="KAK2607743.1"/>
    <property type="molecule type" value="Genomic_DNA"/>
</dbReference>
<sequence>MTKVLLTGGSGFIAAHVLEQLLERGHNVVTTVRSEDKAAKIHAAHSSLGKDRLETAIVPDIAKPDAFDEVVKTPGIEVVLHTASPFHFNITDPQKDLIDPAVIGTTGILKAIARSAPGVKRVVITSSFAAILDASKLTDPNTTFTEKSWNPVTIDEIRKDNATAYRASKKLAEKAAWDFVNDKSNNAKFDLVTVNPPMVFGPVVHHLASLDTINTSNERIVALAQGKWKDAVPATGVSNWVDVRDVARAHILAFEKPEIGGHRLFTTAGSYSNRGILDAARKNFPELKDKLPAEDVKGGEPTPADQVYKFDNSETTKLLGFEWIQIEKTVVDTIKSLQSFL</sequence>
<dbReference type="AlphaFoldDB" id="A0AAD9SHP9"/>
<reference evidence="4" key="1">
    <citation type="submission" date="2023-06" db="EMBL/GenBank/DDBJ databases">
        <authorList>
            <person name="Noh H."/>
        </authorList>
    </citation>
    <scope>NUCLEOTIDE SEQUENCE</scope>
    <source>
        <strain evidence="4">DUCC20226</strain>
    </source>
</reference>
<organism evidence="4 5">
    <name type="scientific">Phomopsis amygdali</name>
    <name type="common">Fusicoccum amygdali</name>
    <dbReference type="NCBI Taxonomy" id="1214568"/>
    <lineage>
        <taxon>Eukaryota</taxon>
        <taxon>Fungi</taxon>
        <taxon>Dikarya</taxon>
        <taxon>Ascomycota</taxon>
        <taxon>Pezizomycotina</taxon>
        <taxon>Sordariomycetes</taxon>
        <taxon>Sordariomycetidae</taxon>
        <taxon>Diaporthales</taxon>
        <taxon>Diaporthaceae</taxon>
        <taxon>Diaporthe</taxon>
    </lineage>
</organism>
<accession>A0AAD9SHP9</accession>
<dbReference type="Pfam" id="PF01370">
    <property type="entry name" value="Epimerase"/>
    <property type="match status" value="1"/>
</dbReference>
<dbReference type="GO" id="GO:0016616">
    <property type="term" value="F:oxidoreductase activity, acting on the CH-OH group of donors, NAD or NADP as acceptor"/>
    <property type="evidence" value="ECO:0007669"/>
    <property type="project" value="TreeGrafter"/>
</dbReference>
<evidence type="ECO:0000313" key="4">
    <source>
        <dbReference type="EMBL" id="KAK2607743.1"/>
    </source>
</evidence>
<dbReference type="InterPro" id="IPR001509">
    <property type="entry name" value="Epimerase_deHydtase"/>
</dbReference>
<protein>
    <recommendedName>
        <fullName evidence="3">NAD-dependent epimerase/dehydratase domain-containing protein</fullName>
    </recommendedName>
</protein>
<name>A0AAD9SHP9_PHOAM</name>
<dbReference type="PANTHER" id="PTHR10366">
    <property type="entry name" value="NAD DEPENDENT EPIMERASE/DEHYDRATASE"/>
    <property type="match status" value="1"/>
</dbReference>
<keyword evidence="5" id="KW-1185">Reference proteome</keyword>
<evidence type="ECO:0000313" key="5">
    <source>
        <dbReference type="Proteomes" id="UP001265746"/>
    </source>
</evidence>
<dbReference type="Gene3D" id="3.40.50.720">
    <property type="entry name" value="NAD(P)-binding Rossmann-like Domain"/>
    <property type="match status" value="1"/>
</dbReference>
<evidence type="ECO:0000256" key="1">
    <source>
        <dbReference type="ARBA" id="ARBA00023002"/>
    </source>
</evidence>
<dbReference type="Proteomes" id="UP001265746">
    <property type="component" value="Unassembled WGS sequence"/>
</dbReference>
<dbReference type="InterPro" id="IPR050425">
    <property type="entry name" value="NAD(P)_dehydrat-like"/>
</dbReference>
<proteinExistence type="inferred from homology"/>
<comment type="similarity">
    <text evidence="2">Belongs to the NAD(P)-dependent epimerase/dehydratase family. Dihydroflavonol-4-reductase subfamily.</text>
</comment>